<dbReference type="PROSITE" id="PS51257">
    <property type="entry name" value="PROKAR_LIPOPROTEIN"/>
    <property type="match status" value="1"/>
</dbReference>
<dbReference type="InterPro" id="IPR017853">
    <property type="entry name" value="GH"/>
</dbReference>
<dbReference type="EMBL" id="CH991575">
    <property type="protein sequence ID" value="EDQ85239.1"/>
    <property type="molecule type" value="Genomic_DNA"/>
</dbReference>
<evidence type="ECO:0000259" key="4">
    <source>
        <dbReference type="PROSITE" id="PS50948"/>
    </source>
</evidence>
<dbReference type="InterPro" id="IPR048395">
    <property type="entry name" value="Glyco_hydro_31_C"/>
</dbReference>
<keyword evidence="2" id="KW-0326">Glycosidase</keyword>
<feature type="chain" id="PRO_5002745310" description="Apple domain-containing protein" evidence="3">
    <location>
        <begin position="30"/>
        <end position="834"/>
    </location>
</feature>
<dbReference type="SUPFAM" id="SSF51445">
    <property type="entry name" value="(Trans)glycosidases"/>
    <property type="match status" value="2"/>
</dbReference>
<dbReference type="InterPro" id="IPR003609">
    <property type="entry name" value="Pan_app"/>
</dbReference>
<dbReference type="KEGG" id="mbr:MONBRDRAFT_29377"/>
<evidence type="ECO:0000256" key="2">
    <source>
        <dbReference type="RuleBase" id="RU361185"/>
    </source>
</evidence>
<dbReference type="RefSeq" id="XP_001749860.1">
    <property type="nucleotide sequence ID" value="XM_001749808.1"/>
</dbReference>
<evidence type="ECO:0000256" key="1">
    <source>
        <dbReference type="ARBA" id="ARBA00007806"/>
    </source>
</evidence>
<comment type="similarity">
    <text evidence="1 2">Belongs to the glycosyl hydrolase 31 family.</text>
</comment>
<dbReference type="PANTHER" id="PTHR22762:SF89">
    <property type="entry name" value="ALPHA-XYLOSIDASE"/>
    <property type="match status" value="1"/>
</dbReference>
<proteinExistence type="inferred from homology"/>
<feature type="domain" description="Apple" evidence="4">
    <location>
        <begin position="150"/>
        <end position="216"/>
    </location>
</feature>
<sequence>MGRWEMGEFGLVAALLLAVGSCIVGAATSDPPLTGIPLDSPFEPACNCAIIFDTGKQVRISILSPQVARIEYDPTGNFTDLATLQFVNRDNHAQVAINSSREGGWLNVSFPNAAQAHISGISLHEAALAPGACNPNTWQSGTDVVCNGKCQRSAAYPNGAPAETVADCCQLCSSQEDCATFVYDSHDHVCFMLQPGTVTGTQPAANRSTSFTARPLDGLVFVSGTFSNGSTWEFVLGEADPRNLLGTIGPTPSTDLAGCCNNRWVDATRGLRSLQDDYIFGCGSDYAQCLGAYTALAGNISMPPSHALGVWWSRHWGVPEDGAPFGPMTENNIKTEVVDQYLARELPLQVVVTDMEWHSMLSPTDCATFIGVKGWGGYTWNNTLFSDPHEFVEYLHARDIKLVLNFHPDEGAVFLVSVLKLLNRAKRKARQAATALSSLMPVTLVAKQALTDAKRITKIWLRRWVRVKRLEPKRAAIPVSEVRIQEQLKDHTVPRLGFLEIPCADGTRLPMRSHDIGGFSGGEVDAAHHTESPELFLRWLQFAVFAPIFRTHCRYCEQRIWTFGEPWYGLMRETMLLRSMLGPYIYTQARHTYETGVGLVHPLYYEYPQDEEVYGLTAQHMFGEDVWAAPIVQPSGPADSTIKVFYVPVTDERGSWWDMQQGGIPIPGLTTTRVSNNTLPWFVRAGAPIPLRSNATRFEDVTANLTWLLAPARTDTTFARVLYEDDGESMAAFTQGAYLQTNVRAVHNASGLRLEIDAAENPSGAFKPTVSERTLRVVLLGVVDPRGVLVNGATVVTKTVKLDELVPLAGSYECTLVTIPALALTATLSLEVAL</sequence>
<dbReference type="GeneID" id="5895145"/>
<keyword evidence="6" id="KW-1185">Reference proteome</keyword>
<dbReference type="InterPro" id="IPR013780">
    <property type="entry name" value="Glyco_hydro_b"/>
</dbReference>
<gene>
    <name evidence="5" type="ORF">MONBRDRAFT_29377</name>
</gene>
<keyword evidence="2" id="KW-0378">Hydrolase</keyword>
<dbReference type="Gene3D" id="3.20.20.80">
    <property type="entry name" value="Glycosidases"/>
    <property type="match status" value="2"/>
</dbReference>
<dbReference type="InParanoid" id="A9VAX1"/>
<dbReference type="GO" id="GO:0006491">
    <property type="term" value="P:N-glycan processing"/>
    <property type="evidence" value="ECO:0000318"/>
    <property type="project" value="GO_Central"/>
</dbReference>
<organism evidence="5 6">
    <name type="scientific">Monosiga brevicollis</name>
    <name type="common">Choanoflagellate</name>
    <dbReference type="NCBI Taxonomy" id="81824"/>
    <lineage>
        <taxon>Eukaryota</taxon>
        <taxon>Choanoflagellata</taxon>
        <taxon>Craspedida</taxon>
        <taxon>Salpingoecidae</taxon>
        <taxon>Monosiga</taxon>
    </lineage>
</organism>
<dbReference type="Pfam" id="PF01055">
    <property type="entry name" value="Glyco_hydro_31_2nd"/>
    <property type="match status" value="2"/>
</dbReference>
<accession>A9VAX1</accession>
<evidence type="ECO:0000313" key="6">
    <source>
        <dbReference type="Proteomes" id="UP000001357"/>
    </source>
</evidence>
<evidence type="ECO:0000256" key="3">
    <source>
        <dbReference type="SAM" id="SignalP"/>
    </source>
</evidence>
<dbReference type="AlphaFoldDB" id="A9VAX1"/>
<dbReference type="Pfam" id="PF21365">
    <property type="entry name" value="Glyco_hydro_31_3rd"/>
    <property type="match status" value="1"/>
</dbReference>
<dbReference type="GO" id="GO:0090599">
    <property type="term" value="F:alpha-glucosidase activity"/>
    <property type="evidence" value="ECO:0000318"/>
    <property type="project" value="GO_Central"/>
</dbReference>
<dbReference type="PROSITE" id="PS50948">
    <property type="entry name" value="PAN"/>
    <property type="match status" value="1"/>
</dbReference>
<dbReference type="eggNOG" id="KOG1066">
    <property type="taxonomic scope" value="Eukaryota"/>
</dbReference>
<dbReference type="Gene3D" id="2.60.40.1180">
    <property type="entry name" value="Golgi alpha-mannosidase II"/>
    <property type="match status" value="2"/>
</dbReference>
<feature type="signal peptide" evidence="3">
    <location>
        <begin position="1"/>
        <end position="29"/>
    </location>
</feature>
<dbReference type="SUPFAM" id="SSF51011">
    <property type="entry name" value="Glycosyl hydrolase domain"/>
    <property type="match status" value="1"/>
</dbReference>
<protein>
    <recommendedName>
        <fullName evidence="4">Apple domain-containing protein</fullName>
    </recommendedName>
</protein>
<dbReference type="InterPro" id="IPR033403">
    <property type="entry name" value="DUF5110"/>
</dbReference>
<dbReference type="Pfam" id="PF17137">
    <property type="entry name" value="DUF5110"/>
    <property type="match status" value="1"/>
</dbReference>
<name>A9VAX1_MONBE</name>
<evidence type="ECO:0000313" key="5">
    <source>
        <dbReference type="EMBL" id="EDQ85239.1"/>
    </source>
</evidence>
<dbReference type="InterPro" id="IPR000322">
    <property type="entry name" value="Glyco_hydro_31_TIM"/>
</dbReference>
<dbReference type="Proteomes" id="UP000001357">
    <property type="component" value="Unassembled WGS sequence"/>
</dbReference>
<dbReference type="GO" id="GO:0005975">
    <property type="term" value="P:carbohydrate metabolic process"/>
    <property type="evidence" value="ECO:0007669"/>
    <property type="project" value="InterPro"/>
</dbReference>
<dbReference type="STRING" id="81824.A9VAX1"/>
<reference evidence="5 6" key="1">
    <citation type="journal article" date="2008" name="Nature">
        <title>The genome of the choanoflagellate Monosiga brevicollis and the origin of metazoans.</title>
        <authorList>
            <consortium name="JGI Sequencing"/>
            <person name="King N."/>
            <person name="Westbrook M.J."/>
            <person name="Young S.L."/>
            <person name="Kuo A."/>
            <person name="Abedin M."/>
            <person name="Chapman J."/>
            <person name="Fairclough S."/>
            <person name="Hellsten U."/>
            <person name="Isogai Y."/>
            <person name="Letunic I."/>
            <person name="Marr M."/>
            <person name="Pincus D."/>
            <person name="Putnam N."/>
            <person name="Rokas A."/>
            <person name="Wright K.J."/>
            <person name="Zuzow R."/>
            <person name="Dirks W."/>
            <person name="Good M."/>
            <person name="Goodstein D."/>
            <person name="Lemons D."/>
            <person name="Li W."/>
            <person name="Lyons J.B."/>
            <person name="Morris A."/>
            <person name="Nichols S."/>
            <person name="Richter D.J."/>
            <person name="Salamov A."/>
            <person name="Bork P."/>
            <person name="Lim W.A."/>
            <person name="Manning G."/>
            <person name="Miller W.T."/>
            <person name="McGinnis W."/>
            <person name="Shapiro H."/>
            <person name="Tjian R."/>
            <person name="Grigoriev I.V."/>
            <person name="Rokhsar D."/>
        </authorList>
    </citation>
    <scope>NUCLEOTIDE SEQUENCE [LARGE SCALE GENOMIC DNA]</scope>
    <source>
        <strain evidence="6">MX1 / ATCC 50154</strain>
    </source>
</reference>
<keyword evidence="3" id="KW-0732">Signal</keyword>
<dbReference type="PANTHER" id="PTHR22762">
    <property type="entry name" value="ALPHA-GLUCOSIDASE"/>
    <property type="match status" value="1"/>
</dbReference>